<dbReference type="Pfam" id="PF00440">
    <property type="entry name" value="TetR_N"/>
    <property type="match status" value="1"/>
</dbReference>
<dbReference type="GO" id="GO:0003700">
    <property type="term" value="F:DNA-binding transcription factor activity"/>
    <property type="evidence" value="ECO:0007669"/>
    <property type="project" value="TreeGrafter"/>
</dbReference>
<dbReference type="GO" id="GO:0000976">
    <property type="term" value="F:transcription cis-regulatory region binding"/>
    <property type="evidence" value="ECO:0007669"/>
    <property type="project" value="TreeGrafter"/>
</dbReference>
<accession>A0A7D3VY08</accession>
<evidence type="ECO:0000313" key="6">
    <source>
        <dbReference type="Proteomes" id="UP000501240"/>
    </source>
</evidence>
<dbReference type="PROSITE" id="PS50977">
    <property type="entry name" value="HTH_TETR_2"/>
    <property type="match status" value="1"/>
</dbReference>
<dbReference type="Proteomes" id="UP000501240">
    <property type="component" value="Chromosome"/>
</dbReference>
<evidence type="ECO:0000259" key="4">
    <source>
        <dbReference type="PROSITE" id="PS50977"/>
    </source>
</evidence>
<dbReference type="Gene3D" id="1.10.10.60">
    <property type="entry name" value="Homeodomain-like"/>
    <property type="match status" value="1"/>
</dbReference>
<dbReference type="Pfam" id="PF17920">
    <property type="entry name" value="TetR_C_16"/>
    <property type="match status" value="1"/>
</dbReference>
<dbReference type="SUPFAM" id="SSF48498">
    <property type="entry name" value="Tetracyclin repressor-like, C-terminal domain"/>
    <property type="match status" value="1"/>
</dbReference>
<proteinExistence type="predicted"/>
<dbReference type="SUPFAM" id="SSF46689">
    <property type="entry name" value="Homeodomain-like"/>
    <property type="match status" value="1"/>
</dbReference>
<evidence type="ECO:0000256" key="3">
    <source>
        <dbReference type="SAM" id="MobiDB-lite"/>
    </source>
</evidence>
<dbReference type="InterPro" id="IPR050109">
    <property type="entry name" value="HTH-type_TetR-like_transc_reg"/>
</dbReference>
<gene>
    <name evidence="5" type="ORF">ACTIVE_7122</name>
</gene>
<dbReference type="InterPro" id="IPR009057">
    <property type="entry name" value="Homeodomain-like_sf"/>
</dbReference>
<organism evidence="5 6">
    <name type="scientific">Actinomadura verrucosospora</name>
    <dbReference type="NCBI Taxonomy" id="46165"/>
    <lineage>
        <taxon>Bacteria</taxon>
        <taxon>Bacillati</taxon>
        <taxon>Actinomycetota</taxon>
        <taxon>Actinomycetes</taxon>
        <taxon>Streptosporangiales</taxon>
        <taxon>Thermomonosporaceae</taxon>
        <taxon>Actinomadura</taxon>
    </lineage>
</organism>
<dbReference type="RefSeq" id="WP_246342379.1">
    <property type="nucleotide sequence ID" value="NZ_CP053892.1"/>
</dbReference>
<evidence type="ECO:0000313" key="5">
    <source>
        <dbReference type="EMBL" id="QKG25470.1"/>
    </source>
</evidence>
<dbReference type="AlphaFoldDB" id="A0A7D3VY08"/>
<dbReference type="InterPro" id="IPR036271">
    <property type="entry name" value="Tet_transcr_reg_TetR-rel_C_sf"/>
</dbReference>
<protein>
    <submittedName>
        <fullName evidence="5">HTH-type transcriptional regulator</fullName>
    </submittedName>
</protein>
<evidence type="ECO:0000256" key="1">
    <source>
        <dbReference type="ARBA" id="ARBA00023125"/>
    </source>
</evidence>
<dbReference type="PANTHER" id="PTHR30055">
    <property type="entry name" value="HTH-TYPE TRANSCRIPTIONAL REGULATOR RUTR"/>
    <property type="match status" value="1"/>
</dbReference>
<dbReference type="InterPro" id="IPR001647">
    <property type="entry name" value="HTH_TetR"/>
</dbReference>
<dbReference type="EMBL" id="CP053892">
    <property type="protein sequence ID" value="QKG25470.1"/>
    <property type="molecule type" value="Genomic_DNA"/>
</dbReference>
<evidence type="ECO:0000256" key="2">
    <source>
        <dbReference type="PROSITE-ProRule" id="PRU00335"/>
    </source>
</evidence>
<reference evidence="5 6" key="1">
    <citation type="submission" date="2020-05" db="EMBL/GenBank/DDBJ databases">
        <title>Actinomadura verrucosospora NRRL-B18236 (PFL_A860) Genome sequencing and assembly.</title>
        <authorList>
            <person name="Samborskyy M."/>
        </authorList>
    </citation>
    <scope>NUCLEOTIDE SEQUENCE [LARGE SCALE GENOMIC DNA]</scope>
    <source>
        <strain evidence="5 6">NRRL:B18236</strain>
    </source>
</reference>
<sequence>MMNKSGRPDPAAGRASRGRRRGSPDTRAQILDVARTRFLADGYAKVTLRSIAAEADVDAALISYFFGSKKGLFGAVLGLMANPPDVLAAALPGDPATLPERILAAMLATWDDPERGRPLILMVRAATQDAELTRLLRDVVGREMIDRIAEHIGGPDARHRAAACGAQLAGVIFGRYVLAVEPLASMTADELIAVLAPGMRAVLYRRARPDRRTRPDGGVRPGARTHPASRRTM</sequence>
<keyword evidence="1 2" id="KW-0238">DNA-binding</keyword>
<dbReference type="PANTHER" id="PTHR30055:SF235">
    <property type="entry name" value="TRANSCRIPTIONAL REGULATORY PROTEIN"/>
    <property type="match status" value="1"/>
</dbReference>
<keyword evidence="6" id="KW-1185">Reference proteome</keyword>
<feature type="domain" description="HTH tetR-type" evidence="4">
    <location>
        <begin position="24"/>
        <end position="84"/>
    </location>
</feature>
<dbReference type="Gene3D" id="1.10.357.10">
    <property type="entry name" value="Tetracycline Repressor, domain 2"/>
    <property type="match status" value="1"/>
</dbReference>
<feature type="region of interest" description="Disordered" evidence="3">
    <location>
        <begin position="206"/>
        <end position="233"/>
    </location>
</feature>
<dbReference type="InterPro" id="IPR041678">
    <property type="entry name" value="TetR_C_16"/>
</dbReference>
<feature type="region of interest" description="Disordered" evidence="3">
    <location>
        <begin position="1"/>
        <end position="27"/>
    </location>
</feature>
<name>A0A7D3VY08_ACTVE</name>
<feature type="DNA-binding region" description="H-T-H motif" evidence="2">
    <location>
        <begin position="47"/>
        <end position="66"/>
    </location>
</feature>